<reference evidence="6" key="1">
    <citation type="submission" date="2025-08" db="UniProtKB">
        <authorList>
            <consortium name="Ensembl"/>
        </authorList>
    </citation>
    <scope>IDENTIFICATION</scope>
</reference>
<dbReference type="Pfam" id="PF00076">
    <property type="entry name" value="RRM_1"/>
    <property type="match status" value="2"/>
</dbReference>
<evidence type="ECO:0000313" key="6">
    <source>
        <dbReference type="Ensembl" id="ENSRROP00000010726.1"/>
    </source>
</evidence>
<evidence type="ECO:0000256" key="2">
    <source>
        <dbReference type="ARBA" id="ARBA00022737"/>
    </source>
</evidence>
<dbReference type="Proteomes" id="UP000233200">
    <property type="component" value="Unplaced"/>
</dbReference>
<reference evidence="6" key="2">
    <citation type="submission" date="2025-09" db="UniProtKB">
        <authorList>
            <consortium name="Ensembl"/>
        </authorList>
    </citation>
    <scope>IDENTIFICATION</scope>
</reference>
<dbReference type="AlphaFoldDB" id="A0A2K6P2G6"/>
<feature type="domain" description="RRM" evidence="5">
    <location>
        <begin position="110"/>
        <end position="186"/>
    </location>
</feature>
<protein>
    <recommendedName>
        <fullName evidence="5">RRM domain-containing protein</fullName>
    </recommendedName>
</protein>
<proteinExistence type="inferred from homology"/>
<accession>A0A2K6P2G6</accession>
<dbReference type="PANTHER" id="PTHR24012">
    <property type="entry name" value="RNA BINDING PROTEIN"/>
    <property type="match status" value="1"/>
</dbReference>
<name>A0A2K6P2G6_RHIRO</name>
<dbReference type="Gene3D" id="3.30.70.330">
    <property type="match status" value="2"/>
</dbReference>
<evidence type="ECO:0000256" key="4">
    <source>
        <dbReference type="PROSITE-ProRule" id="PRU00176"/>
    </source>
</evidence>
<feature type="domain" description="RRM" evidence="5">
    <location>
        <begin position="9"/>
        <end position="84"/>
    </location>
</feature>
<keyword evidence="7" id="KW-1185">Reference proteome</keyword>
<sequence length="291" mass="32417">MNGMRLNGLNVFVGRFRSPKEKTRAKEFKVGPTLSVKVMTDEGGKSKGVGFVSFERHEDPQTAMDEMNGKEFSGNQIYIVQAQKKVEGQTELKCKFGQMKQDRITRYQGANVYVKDVDDSIDDERLQKEFSPFGIITSANVTMEGGCSKGFRFVCFSSPEKVAKAVTAMNGKIVASKPLYVALVHRKEEHLAHLTNQYVVRAVRHPVINPYQPAPSSCYFMAAVSQTQNHAAYYPPGQIAQLRPSPPWAAQSVRPYPFQNMTCAIRSAAPNHHSETSFFTGSTSHVYTVCC</sequence>
<evidence type="ECO:0000256" key="3">
    <source>
        <dbReference type="ARBA" id="ARBA00022884"/>
    </source>
</evidence>
<keyword evidence="2" id="KW-0677">Repeat</keyword>
<dbReference type="SUPFAM" id="SSF54928">
    <property type="entry name" value="RNA-binding domain, RBD"/>
    <property type="match status" value="1"/>
</dbReference>
<dbReference type="GeneTree" id="ENSGT00940000153773"/>
<dbReference type="PROSITE" id="PS50102">
    <property type="entry name" value="RRM"/>
    <property type="match status" value="2"/>
</dbReference>
<dbReference type="STRING" id="61622.ENSRROP00000010726"/>
<evidence type="ECO:0000256" key="1">
    <source>
        <dbReference type="ARBA" id="ARBA00008557"/>
    </source>
</evidence>
<comment type="similarity">
    <text evidence="1">Belongs to the polyadenylate-binding protein type-1 family.</text>
</comment>
<keyword evidence="3 4" id="KW-0694">RNA-binding</keyword>
<dbReference type="FunFam" id="3.30.70.330:FF:000091">
    <property type="entry name" value="Polyadenylate-binding protein"/>
    <property type="match status" value="1"/>
</dbReference>
<dbReference type="GO" id="GO:0003723">
    <property type="term" value="F:RNA binding"/>
    <property type="evidence" value="ECO:0007669"/>
    <property type="project" value="UniProtKB-UniRule"/>
</dbReference>
<dbReference type="Ensembl" id="ENSRROT00000034825.1">
    <property type="protein sequence ID" value="ENSRROP00000010726.1"/>
    <property type="gene ID" value="ENSRROG00000029758.1"/>
</dbReference>
<dbReference type="SMART" id="SM00360">
    <property type="entry name" value="RRM"/>
    <property type="match status" value="2"/>
</dbReference>
<organism evidence="6 7">
    <name type="scientific">Rhinopithecus roxellana</name>
    <name type="common">Golden snub-nosed monkey</name>
    <name type="synonym">Pygathrix roxellana</name>
    <dbReference type="NCBI Taxonomy" id="61622"/>
    <lineage>
        <taxon>Eukaryota</taxon>
        <taxon>Metazoa</taxon>
        <taxon>Chordata</taxon>
        <taxon>Craniata</taxon>
        <taxon>Vertebrata</taxon>
        <taxon>Euteleostomi</taxon>
        <taxon>Mammalia</taxon>
        <taxon>Eutheria</taxon>
        <taxon>Euarchontoglires</taxon>
        <taxon>Primates</taxon>
        <taxon>Haplorrhini</taxon>
        <taxon>Catarrhini</taxon>
        <taxon>Cercopithecidae</taxon>
        <taxon>Colobinae</taxon>
        <taxon>Rhinopithecus</taxon>
    </lineage>
</organism>
<dbReference type="InterPro" id="IPR000504">
    <property type="entry name" value="RRM_dom"/>
</dbReference>
<dbReference type="InterPro" id="IPR035979">
    <property type="entry name" value="RBD_domain_sf"/>
</dbReference>
<evidence type="ECO:0000313" key="7">
    <source>
        <dbReference type="Proteomes" id="UP000233200"/>
    </source>
</evidence>
<dbReference type="InterPro" id="IPR012677">
    <property type="entry name" value="Nucleotide-bd_a/b_plait_sf"/>
</dbReference>
<evidence type="ECO:0000259" key="5">
    <source>
        <dbReference type="PROSITE" id="PS50102"/>
    </source>
</evidence>
<dbReference type="OMA" id="NHYVENL"/>